<gene>
    <name evidence="1" type="ORF">GCM10007971_34280</name>
</gene>
<reference evidence="1" key="2">
    <citation type="submission" date="2020-09" db="EMBL/GenBank/DDBJ databases">
        <authorList>
            <person name="Sun Q."/>
            <person name="Ohkuma M."/>
        </authorList>
    </citation>
    <scope>NUCLEOTIDE SEQUENCE</scope>
    <source>
        <strain evidence="1">JCM 17251</strain>
    </source>
</reference>
<reference evidence="1" key="1">
    <citation type="journal article" date="2014" name="Int. J. Syst. Evol. Microbiol.">
        <title>Complete genome sequence of Corynebacterium casei LMG S-19264T (=DSM 44701T), isolated from a smear-ripened cheese.</title>
        <authorList>
            <consortium name="US DOE Joint Genome Institute (JGI-PGF)"/>
            <person name="Walter F."/>
            <person name="Albersmeier A."/>
            <person name="Kalinowski J."/>
            <person name="Ruckert C."/>
        </authorList>
    </citation>
    <scope>NUCLEOTIDE SEQUENCE</scope>
    <source>
        <strain evidence="1">JCM 17251</strain>
    </source>
</reference>
<organism evidence="1 2">
    <name type="scientific">Oceanobacillus indicireducens</name>
    <dbReference type="NCBI Taxonomy" id="1004261"/>
    <lineage>
        <taxon>Bacteria</taxon>
        <taxon>Bacillati</taxon>
        <taxon>Bacillota</taxon>
        <taxon>Bacilli</taxon>
        <taxon>Bacillales</taxon>
        <taxon>Bacillaceae</taxon>
        <taxon>Oceanobacillus</taxon>
    </lineage>
</organism>
<dbReference type="EMBL" id="BMOS01000037">
    <property type="protein sequence ID" value="GGN65442.1"/>
    <property type="molecule type" value="Genomic_DNA"/>
</dbReference>
<dbReference type="AlphaFoldDB" id="A0A918D554"/>
<name>A0A918D554_9BACI</name>
<keyword evidence="2" id="KW-1185">Reference proteome</keyword>
<sequence>MKKIILNKNYLELKQIDTTPKKVIRETKYIVVAGGAGNGII</sequence>
<protein>
    <submittedName>
        <fullName evidence="1">Uncharacterized protein</fullName>
    </submittedName>
</protein>
<dbReference type="Proteomes" id="UP000624041">
    <property type="component" value="Unassembled WGS sequence"/>
</dbReference>
<evidence type="ECO:0000313" key="2">
    <source>
        <dbReference type="Proteomes" id="UP000624041"/>
    </source>
</evidence>
<comment type="caution">
    <text evidence="1">The sequence shown here is derived from an EMBL/GenBank/DDBJ whole genome shotgun (WGS) entry which is preliminary data.</text>
</comment>
<evidence type="ECO:0000313" key="1">
    <source>
        <dbReference type="EMBL" id="GGN65442.1"/>
    </source>
</evidence>
<accession>A0A918D554</accession>
<dbReference type="RefSeq" id="WP_255454331.1">
    <property type="nucleotide sequence ID" value="NZ_BMOS01000037.1"/>
</dbReference>
<proteinExistence type="predicted"/>